<dbReference type="EMBL" id="CP062941">
    <property type="protein sequence ID" value="QOL49765.1"/>
    <property type="molecule type" value="Genomic_DNA"/>
</dbReference>
<sequence>MKKEETAITLANGGMHSQKAYRKIKDMLNNNYYTSPRLYHLVMMGSEQSRDYQAAMKALCLELRRKEIPCQWKGCLEVEDEKGLHFHVFILAEAKYRNPCSVLNHNSQHWLNVMMQKRELTYYIAPPENPMHRTRLGKRVNYATLAGDKLADCLVWISYLVKSRSKIQGMSRTYFGSQPNRAC</sequence>
<organism evidence="2 3">
    <name type="scientific">Massilia litorea</name>
    <dbReference type="NCBI Taxonomy" id="2769491"/>
    <lineage>
        <taxon>Bacteria</taxon>
        <taxon>Pseudomonadati</taxon>
        <taxon>Pseudomonadota</taxon>
        <taxon>Betaproteobacteria</taxon>
        <taxon>Burkholderiales</taxon>
        <taxon>Oxalobacteraceae</taxon>
        <taxon>Telluria group</taxon>
        <taxon>Massilia</taxon>
    </lineage>
</organism>
<gene>
    <name evidence="2" type="ORF">LPB04_00030</name>
    <name evidence="1" type="ORF">LPB04_23280</name>
</gene>
<accession>A0A7L9U6H4</accession>
<dbReference type="KEGG" id="mlir:LPB04_00030"/>
<evidence type="ECO:0000313" key="3">
    <source>
        <dbReference type="Proteomes" id="UP000593875"/>
    </source>
</evidence>
<dbReference type="Proteomes" id="UP000593875">
    <property type="component" value="Chromosome"/>
</dbReference>
<evidence type="ECO:0000313" key="2">
    <source>
        <dbReference type="EMBL" id="QOL49765.1"/>
    </source>
</evidence>
<reference evidence="2 3" key="1">
    <citation type="submission" date="2020-10" db="EMBL/GenBank/DDBJ databases">
        <title>Genome sequencing of Massilia sp. LPB0304.</title>
        <authorList>
            <person name="Kim J."/>
        </authorList>
    </citation>
    <scope>NUCLEOTIDE SEQUENCE [LARGE SCALE GENOMIC DNA]</scope>
    <source>
        <strain evidence="2 3">LPB0304</strain>
    </source>
</reference>
<dbReference type="RefSeq" id="WP_193686789.1">
    <property type="nucleotide sequence ID" value="NZ_CP062941.1"/>
</dbReference>
<dbReference type="EMBL" id="CP062941">
    <property type="protein sequence ID" value="QOL49755.1"/>
    <property type="molecule type" value="Genomic_DNA"/>
</dbReference>
<dbReference type="AlphaFoldDB" id="A0A7L9U6H4"/>
<proteinExistence type="predicted"/>
<name>A0A7L9U6H4_9BURK</name>
<keyword evidence="3" id="KW-1185">Reference proteome</keyword>
<dbReference type="KEGG" id="mlir:LPB04_23280"/>
<evidence type="ECO:0008006" key="4">
    <source>
        <dbReference type="Google" id="ProtNLM"/>
    </source>
</evidence>
<protein>
    <recommendedName>
        <fullName evidence="4">Inovirus Gp2 family protein</fullName>
    </recommendedName>
</protein>
<evidence type="ECO:0000313" key="1">
    <source>
        <dbReference type="EMBL" id="QOL49755.1"/>
    </source>
</evidence>